<dbReference type="EMBL" id="AGCK01000249">
    <property type="protein sequence ID" value="EHM42685.1"/>
    <property type="molecule type" value="Genomic_DNA"/>
</dbReference>
<dbReference type="Pfam" id="PF14270">
    <property type="entry name" value="DUF4358"/>
    <property type="match status" value="1"/>
</dbReference>
<sequence length="273" mass="29259">LSLGEAGPLFLRIWGTFFLPLPSKRASTTKQIKERTHMNRRFLALALAGTLSLSLLAGCGSSKEPAPESSAPVVESPSASPEASPSPVLPTDSPAALPETTPPAEETPSQAPSAAPSAKPSAPAATPKPTQKPTSTPTPEPVEPEPQVDAVQSTWNDISKLDIPSLTDLDDATLTALYGIDPADLDSYLCKMPMVNVQATEFFIAKVKDGKMDTVKAALEKRQDDLEAQWSQYLPEQLELVQNYKLVTNGNYILFAVSEYADEAVTAFNTYTK</sequence>
<dbReference type="HOGENOM" id="CLU_1017412_0_0_9"/>
<proteinExistence type="predicted"/>
<accession>G9YU81</accession>
<dbReference type="Proteomes" id="UP000004459">
    <property type="component" value="Unassembled WGS sequence"/>
</dbReference>
<feature type="compositionally biased region" description="Low complexity" evidence="1">
    <location>
        <begin position="59"/>
        <end position="86"/>
    </location>
</feature>
<evidence type="ECO:0000313" key="2">
    <source>
        <dbReference type="EMBL" id="EHM42685.1"/>
    </source>
</evidence>
<protein>
    <recommendedName>
        <fullName evidence="4">DUF4358 domain-containing protein</fullName>
    </recommendedName>
</protein>
<feature type="non-terminal residue" evidence="2">
    <location>
        <position position="1"/>
    </location>
</feature>
<organism evidence="2 3">
    <name type="scientific">Flavonifractor plautii ATCC 29863</name>
    <dbReference type="NCBI Taxonomy" id="411475"/>
    <lineage>
        <taxon>Bacteria</taxon>
        <taxon>Bacillati</taxon>
        <taxon>Bacillota</taxon>
        <taxon>Clostridia</taxon>
        <taxon>Eubacteriales</taxon>
        <taxon>Oscillospiraceae</taxon>
        <taxon>Flavonifractor</taxon>
    </lineage>
</organism>
<dbReference type="AlphaFoldDB" id="G9YU81"/>
<name>G9YU81_FLAPL</name>
<comment type="caution">
    <text evidence="2">The sequence shown here is derived from an EMBL/GenBank/DDBJ whole genome shotgun (WGS) entry which is preliminary data.</text>
</comment>
<dbReference type="InterPro" id="IPR025648">
    <property type="entry name" value="DUF4358"/>
</dbReference>
<reference evidence="2 3" key="1">
    <citation type="submission" date="2011-08" db="EMBL/GenBank/DDBJ databases">
        <authorList>
            <person name="Weinstock G."/>
            <person name="Sodergren E."/>
            <person name="Clifton S."/>
            <person name="Fulton L."/>
            <person name="Fulton B."/>
            <person name="Courtney L."/>
            <person name="Fronick C."/>
            <person name="Harrison M."/>
            <person name="Strong C."/>
            <person name="Farmer C."/>
            <person name="Delahaunty K."/>
            <person name="Markovic C."/>
            <person name="Hall O."/>
            <person name="Minx P."/>
            <person name="Tomlinson C."/>
            <person name="Mitreva M."/>
            <person name="Hou S."/>
            <person name="Chen J."/>
            <person name="Wollam A."/>
            <person name="Pepin K.H."/>
            <person name="Johnson M."/>
            <person name="Bhonagiri V."/>
            <person name="Zhang X."/>
            <person name="Suruliraj S."/>
            <person name="Warren W."/>
            <person name="Chinwalla A."/>
            <person name="Mardis E.R."/>
            <person name="Wilson R.K."/>
        </authorList>
    </citation>
    <scope>NUCLEOTIDE SEQUENCE [LARGE SCALE GENOMIC DNA]</scope>
    <source>
        <strain evidence="2 3">ATCC 29863</strain>
    </source>
</reference>
<evidence type="ECO:0008006" key="4">
    <source>
        <dbReference type="Google" id="ProtNLM"/>
    </source>
</evidence>
<dbReference type="PATRIC" id="fig|411475.3.peg.2673"/>
<evidence type="ECO:0000313" key="3">
    <source>
        <dbReference type="Proteomes" id="UP000004459"/>
    </source>
</evidence>
<evidence type="ECO:0000256" key="1">
    <source>
        <dbReference type="SAM" id="MobiDB-lite"/>
    </source>
</evidence>
<feature type="compositionally biased region" description="Low complexity" evidence="1">
    <location>
        <begin position="93"/>
        <end position="135"/>
    </location>
</feature>
<feature type="region of interest" description="Disordered" evidence="1">
    <location>
        <begin position="59"/>
        <end position="149"/>
    </location>
</feature>
<gene>
    <name evidence="2" type="ORF">HMPREF0372_03095</name>
</gene>
<dbReference type="STRING" id="292800.A4U99_14895"/>